<dbReference type="AlphaFoldDB" id="A0A0Q0CRJ3"/>
<evidence type="ECO:0000313" key="2">
    <source>
        <dbReference type="Proteomes" id="UP000050317"/>
    </source>
</evidence>
<sequence length="85" mass="9552">MACVVMNHLQQGDASGELPRQHGQFASAALTTDFCMQFNSVRGISPENLGHYFIVTTIFHITPNKQWFRASSAFFDQARLFVSRA</sequence>
<accession>A0A0Q0CRJ3</accession>
<comment type="caution">
    <text evidence="1">The sequence shown here is derived from an EMBL/GenBank/DDBJ whole genome shotgun (WGS) entry which is preliminary data.</text>
</comment>
<dbReference type="EMBL" id="LJRR01000460">
    <property type="protein sequence ID" value="KPZ08559.1"/>
    <property type="molecule type" value="Genomic_DNA"/>
</dbReference>
<reference evidence="1 2" key="1">
    <citation type="submission" date="2015-09" db="EMBL/GenBank/DDBJ databases">
        <title>Genome announcement of multiple Pseudomonas syringae strains.</title>
        <authorList>
            <person name="Thakur S."/>
            <person name="Wang P.W."/>
            <person name="Gong Y."/>
            <person name="Weir B.S."/>
            <person name="Guttman D.S."/>
        </authorList>
    </citation>
    <scope>NUCLEOTIDE SEQUENCE [LARGE SCALE GENOMIC DNA]</scope>
    <source>
        <strain evidence="1 2">ICMP3963</strain>
    </source>
</reference>
<evidence type="ECO:0000313" key="1">
    <source>
        <dbReference type="EMBL" id="KPZ08559.1"/>
    </source>
</evidence>
<dbReference type="Proteomes" id="UP000050317">
    <property type="component" value="Unassembled WGS sequence"/>
</dbReference>
<name>A0A0Q0CRJ3_9PSED</name>
<proteinExistence type="predicted"/>
<dbReference type="PATRIC" id="fig|251703.9.peg.1310"/>
<protein>
    <submittedName>
        <fullName evidence="1">Uncharacterized protein</fullName>
    </submittedName>
</protein>
<organism evidence="1 2">
    <name type="scientific">Pseudomonas syringae pv. viburni</name>
    <dbReference type="NCBI Taxonomy" id="251703"/>
    <lineage>
        <taxon>Bacteria</taxon>
        <taxon>Pseudomonadati</taxon>
        <taxon>Pseudomonadota</taxon>
        <taxon>Gammaproteobacteria</taxon>
        <taxon>Pseudomonadales</taxon>
        <taxon>Pseudomonadaceae</taxon>
        <taxon>Pseudomonas</taxon>
    </lineage>
</organism>
<gene>
    <name evidence="1" type="ORF">ALO40_00964</name>
</gene>